<dbReference type="PROSITE" id="PS51186">
    <property type="entry name" value="GNAT"/>
    <property type="match status" value="1"/>
</dbReference>
<dbReference type="Gene3D" id="3.40.630.30">
    <property type="match status" value="1"/>
</dbReference>
<sequence length="203" mass="22395">MAHTRTHALGPSPAGPRGHGLRLRSWDPDSDADAEAWLRGFLDPEFQRWNTPLKLWTDLAGARESLRARARDAADGRSVSFRVTDEESGATLGHMGVNEISRAMKVARVGYWVLPEARGRGVAVRSLLLASRWAFAELGVHRLELGHAVGHDASCRIAEKCGYPGEGTLREAMFQTGRHDRFRDVHLHARIATDPEPPVPAAR</sequence>
<dbReference type="KEGG" id="spav:Spa2297_14365"/>
<gene>
    <name evidence="1" type="ORF">Spa2297_14365</name>
</gene>
<accession>A0A191UZG6</accession>
<dbReference type="PANTHER" id="PTHR43441:SF10">
    <property type="entry name" value="ACETYLTRANSFERASE"/>
    <property type="match status" value="1"/>
</dbReference>
<dbReference type="InterPro" id="IPR000182">
    <property type="entry name" value="GNAT_dom"/>
</dbReference>
<dbReference type="SUPFAM" id="SSF55729">
    <property type="entry name" value="Acyl-CoA N-acyltransferases (Nat)"/>
    <property type="match status" value="1"/>
</dbReference>
<evidence type="ECO:0000313" key="2">
    <source>
        <dbReference type="Proteomes" id="UP000078468"/>
    </source>
</evidence>
<dbReference type="GO" id="GO:1990189">
    <property type="term" value="F:protein N-terminal-serine acetyltransferase activity"/>
    <property type="evidence" value="ECO:0007669"/>
    <property type="project" value="TreeGrafter"/>
</dbReference>
<dbReference type="AlphaFoldDB" id="A0A191UZG6"/>
<dbReference type="InterPro" id="IPR051908">
    <property type="entry name" value="Ribosomal_N-acetyltransferase"/>
</dbReference>
<dbReference type="PANTHER" id="PTHR43441">
    <property type="entry name" value="RIBOSOMAL-PROTEIN-SERINE ACETYLTRANSFERASE"/>
    <property type="match status" value="1"/>
</dbReference>
<dbReference type="GO" id="GO:0005737">
    <property type="term" value="C:cytoplasm"/>
    <property type="evidence" value="ECO:0007669"/>
    <property type="project" value="TreeGrafter"/>
</dbReference>
<evidence type="ECO:0000313" key="1">
    <source>
        <dbReference type="EMBL" id="ANJ08072.1"/>
    </source>
</evidence>
<dbReference type="Proteomes" id="UP000078468">
    <property type="component" value="Chromosome"/>
</dbReference>
<proteinExistence type="predicted"/>
<dbReference type="Pfam" id="PF13302">
    <property type="entry name" value="Acetyltransf_3"/>
    <property type="match status" value="1"/>
</dbReference>
<dbReference type="GeneID" id="91306073"/>
<dbReference type="GO" id="GO:0008999">
    <property type="term" value="F:protein-N-terminal-alanine acetyltransferase activity"/>
    <property type="evidence" value="ECO:0007669"/>
    <property type="project" value="TreeGrafter"/>
</dbReference>
<dbReference type="EMBL" id="CP015866">
    <property type="protein sequence ID" value="ANJ08072.1"/>
    <property type="molecule type" value="Genomic_DNA"/>
</dbReference>
<organism evidence="1 2">
    <name type="scientific">Streptomyces parvulus</name>
    <dbReference type="NCBI Taxonomy" id="146923"/>
    <lineage>
        <taxon>Bacteria</taxon>
        <taxon>Bacillati</taxon>
        <taxon>Actinomycetota</taxon>
        <taxon>Actinomycetes</taxon>
        <taxon>Kitasatosporales</taxon>
        <taxon>Streptomycetaceae</taxon>
        <taxon>Streptomyces</taxon>
    </lineage>
</organism>
<name>A0A191UZG6_9ACTN</name>
<protein>
    <submittedName>
        <fullName evidence="1">Acetyltransferase</fullName>
    </submittedName>
</protein>
<dbReference type="RefSeq" id="WP_064728453.1">
    <property type="nucleotide sequence ID" value="NZ_BMRX01000008.1"/>
</dbReference>
<dbReference type="InterPro" id="IPR016181">
    <property type="entry name" value="Acyl_CoA_acyltransferase"/>
</dbReference>
<keyword evidence="1" id="KW-0808">Transferase</keyword>
<reference evidence="1 2" key="1">
    <citation type="submission" date="2016-05" db="EMBL/GenBank/DDBJ databases">
        <title>Non-Contiguous Finished Genome Sequence of Streptomyces parvulus 2297 Integrated Site-Specifically with Actinophage R4.</title>
        <authorList>
            <person name="Nishizawa T."/>
            <person name="Miura T."/>
            <person name="Harada C."/>
            <person name="Guo Y."/>
            <person name="Narisawa K."/>
            <person name="Ohta H."/>
            <person name="Takahashi H."/>
            <person name="Shirai M."/>
        </authorList>
    </citation>
    <scope>NUCLEOTIDE SEQUENCE [LARGE SCALE GENOMIC DNA]</scope>
    <source>
        <strain evidence="1 2">2297</strain>
    </source>
</reference>